<accession>A0A323UQW2</accession>
<comment type="caution">
    <text evidence="7">The sequence shown here is derived from an EMBL/GenBank/DDBJ whole genome shotgun (WGS) entry which is preliminary data.</text>
</comment>
<feature type="domain" description="PAS" evidence="3">
    <location>
        <begin position="234"/>
        <end position="299"/>
    </location>
</feature>
<dbReference type="PANTHER" id="PTHR44757">
    <property type="entry name" value="DIGUANYLATE CYCLASE DGCP"/>
    <property type="match status" value="1"/>
</dbReference>
<dbReference type="EMBL" id="QKOE01000033">
    <property type="protein sequence ID" value="PZA14413.1"/>
    <property type="molecule type" value="Genomic_DNA"/>
</dbReference>
<evidence type="ECO:0000313" key="8">
    <source>
        <dbReference type="Proteomes" id="UP000248259"/>
    </source>
</evidence>
<dbReference type="InterPro" id="IPR000700">
    <property type="entry name" value="PAS-assoc_C"/>
</dbReference>
<dbReference type="InterPro" id="IPR043128">
    <property type="entry name" value="Rev_trsase/Diguanyl_cyclase"/>
</dbReference>
<dbReference type="PROSITE" id="PS50887">
    <property type="entry name" value="GGDEF"/>
    <property type="match status" value="1"/>
</dbReference>
<dbReference type="InterPro" id="IPR000014">
    <property type="entry name" value="PAS"/>
</dbReference>
<dbReference type="Pfam" id="PF00563">
    <property type="entry name" value="EAL"/>
    <property type="match status" value="1"/>
</dbReference>
<dbReference type="SUPFAM" id="SSF55073">
    <property type="entry name" value="Nucleotide cyclase"/>
    <property type="match status" value="1"/>
</dbReference>
<dbReference type="InterPro" id="IPR012226">
    <property type="entry name" value="Diguanyl_cyclase/Pdiesterase"/>
</dbReference>
<keyword evidence="2" id="KW-1133">Transmembrane helix</keyword>
<dbReference type="CDD" id="cd01948">
    <property type="entry name" value="EAL"/>
    <property type="match status" value="1"/>
</dbReference>
<dbReference type="NCBIfam" id="TIGR00229">
    <property type="entry name" value="sensory_box"/>
    <property type="match status" value="1"/>
</dbReference>
<comment type="catalytic activity">
    <reaction evidence="1">
        <text>3',3'-c-di-GMP + H2O = 5'-phosphoguanylyl(3'-&gt;5')guanosine + H(+)</text>
        <dbReference type="Rhea" id="RHEA:24902"/>
        <dbReference type="ChEBI" id="CHEBI:15377"/>
        <dbReference type="ChEBI" id="CHEBI:15378"/>
        <dbReference type="ChEBI" id="CHEBI:58754"/>
        <dbReference type="ChEBI" id="CHEBI:58805"/>
        <dbReference type="EC" id="3.1.4.52"/>
    </reaction>
    <physiologicalReaction direction="left-to-right" evidence="1">
        <dbReference type="Rhea" id="RHEA:24903"/>
    </physiologicalReaction>
</comment>
<proteinExistence type="predicted"/>
<dbReference type="InterPro" id="IPR000160">
    <property type="entry name" value="GGDEF_dom"/>
</dbReference>
<dbReference type="Proteomes" id="UP000248259">
    <property type="component" value="Unassembled WGS sequence"/>
</dbReference>
<dbReference type="SUPFAM" id="SSF55785">
    <property type="entry name" value="PYP-like sensor domain (PAS domain)"/>
    <property type="match status" value="1"/>
</dbReference>
<dbReference type="CDD" id="cd00130">
    <property type="entry name" value="PAS"/>
    <property type="match status" value="1"/>
</dbReference>
<dbReference type="PROSITE" id="PS50113">
    <property type="entry name" value="PAC"/>
    <property type="match status" value="1"/>
</dbReference>
<dbReference type="OrthoDB" id="9813903at2"/>
<evidence type="ECO:0000259" key="3">
    <source>
        <dbReference type="PROSITE" id="PS50112"/>
    </source>
</evidence>
<dbReference type="InterPro" id="IPR013767">
    <property type="entry name" value="PAS_fold"/>
</dbReference>
<dbReference type="GO" id="GO:0071111">
    <property type="term" value="F:cyclic-guanylate-specific phosphodiesterase activity"/>
    <property type="evidence" value="ECO:0007669"/>
    <property type="project" value="UniProtKB-EC"/>
</dbReference>
<feature type="domain" description="PAC" evidence="4">
    <location>
        <begin position="316"/>
        <end position="368"/>
    </location>
</feature>
<evidence type="ECO:0000259" key="5">
    <source>
        <dbReference type="PROSITE" id="PS50883"/>
    </source>
</evidence>
<reference evidence="7 8" key="1">
    <citation type="submission" date="2018-06" db="EMBL/GenBank/DDBJ databases">
        <title>Azoarcus communis strain SWub3 genome.</title>
        <authorList>
            <person name="Zorraquino Salvo V."/>
            <person name="Toubiana D."/>
            <person name="Blumwald E."/>
        </authorList>
    </citation>
    <scope>NUCLEOTIDE SEQUENCE [LARGE SCALE GENOMIC DNA]</scope>
    <source>
        <strain evidence="7 8">SWub3</strain>
    </source>
</reference>
<dbReference type="AlphaFoldDB" id="A0A323UQW2"/>
<dbReference type="Pfam" id="PF13185">
    <property type="entry name" value="GAF_2"/>
    <property type="match status" value="1"/>
</dbReference>
<dbReference type="GO" id="GO:0071732">
    <property type="term" value="P:cellular response to nitric oxide"/>
    <property type="evidence" value="ECO:0007669"/>
    <property type="project" value="UniProtKB-ARBA"/>
</dbReference>
<dbReference type="InterPro" id="IPR001633">
    <property type="entry name" value="EAL_dom"/>
</dbReference>
<dbReference type="FunFam" id="3.20.20.450:FF:000001">
    <property type="entry name" value="Cyclic di-GMP phosphodiesterase yahA"/>
    <property type="match status" value="1"/>
</dbReference>
<protein>
    <submittedName>
        <fullName evidence="7">Bifunctional diguanylate cyclase/phosphodiesterase</fullName>
    </submittedName>
</protein>
<keyword evidence="2" id="KW-0812">Transmembrane</keyword>
<dbReference type="PROSITE" id="PS50112">
    <property type="entry name" value="PAS"/>
    <property type="match status" value="1"/>
</dbReference>
<gene>
    <name evidence="7" type="ORF">DNK49_21990</name>
</gene>
<dbReference type="InterPro" id="IPR035965">
    <property type="entry name" value="PAS-like_dom_sf"/>
</dbReference>
<name>A0A323UQW2_9RHOO</name>
<dbReference type="Pfam" id="PF00990">
    <property type="entry name" value="GGDEF"/>
    <property type="match status" value="1"/>
</dbReference>
<dbReference type="InterPro" id="IPR029016">
    <property type="entry name" value="GAF-like_dom_sf"/>
</dbReference>
<dbReference type="SMART" id="SM00091">
    <property type="entry name" value="PAS"/>
    <property type="match status" value="1"/>
</dbReference>
<dbReference type="PIRSF" id="PIRSF005925">
    <property type="entry name" value="Dos"/>
    <property type="match status" value="1"/>
</dbReference>
<dbReference type="Gene3D" id="3.30.70.270">
    <property type="match status" value="1"/>
</dbReference>
<dbReference type="SUPFAM" id="SSF55781">
    <property type="entry name" value="GAF domain-like"/>
    <property type="match status" value="1"/>
</dbReference>
<organism evidence="7 8">
    <name type="scientific">Parazoarcus communis SWub3 = DSM 12120</name>
    <dbReference type="NCBI Taxonomy" id="1121029"/>
    <lineage>
        <taxon>Bacteria</taxon>
        <taxon>Pseudomonadati</taxon>
        <taxon>Pseudomonadota</taxon>
        <taxon>Betaproteobacteria</taxon>
        <taxon>Rhodocyclales</taxon>
        <taxon>Zoogloeaceae</taxon>
        <taxon>Parazoarcus</taxon>
    </lineage>
</organism>
<dbReference type="FunFam" id="3.30.70.270:FF:000001">
    <property type="entry name" value="Diguanylate cyclase domain protein"/>
    <property type="match status" value="1"/>
</dbReference>
<dbReference type="SMART" id="SM00052">
    <property type="entry name" value="EAL"/>
    <property type="match status" value="1"/>
</dbReference>
<dbReference type="NCBIfam" id="TIGR00254">
    <property type="entry name" value="GGDEF"/>
    <property type="match status" value="1"/>
</dbReference>
<evidence type="ECO:0000313" key="7">
    <source>
        <dbReference type="EMBL" id="PZA14413.1"/>
    </source>
</evidence>
<dbReference type="PROSITE" id="PS50883">
    <property type="entry name" value="EAL"/>
    <property type="match status" value="1"/>
</dbReference>
<feature type="domain" description="GGDEF" evidence="6">
    <location>
        <begin position="400"/>
        <end position="532"/>
    </location>
</feature>
<dbReference type="InterPro" id="IPR003018">
    <property type="entry name" value="GAF"/>
</dbReference>
<dbReference type="Gene3D" id="3.30.450.40">
    <property type="match status" value="1"/>
</dbReference>
<evidence type="ECO:0000256" key="2">
    <source>
        <dbReference type="SAM" id="Phobius"/>
    </source>
</evidence>
<dbReference type="SMART" id="SM00267">
    <property type="entry name" value="GGDEF"/>
    <property type="match status" value="1"/>
</dbReference>
<dbReference type="SMART" id="SM00065">
    <property type="entry name" value="GAF"/>
    <property type="match status" value="1"/>
</dbReference>
<dbReference type="InterPro" id="IPR029787">
    <property type="entry name" value="Nucleotide_cyclase"/>
</dbReference>
<dbReference type="InterPro" id="IPR052155">
    <property type="entry name" value="Biofilm_reg_signaling"/>
</dbReference>
<keyword evidence="8" id="KW-1185">Reference proteome</keyword>
<dbReference type="CDD" id="cd01949">
    <property type="entry name" value="GGDEF"/>
    <property type="match status" value="1"/>
</dbReference>
<dbReference type="Pfam" id="PF00989">
    <property type="entry name" value="PAS"/>
    <property type="match status" value="1"/>
</dbReference>
<sequence>MKKWLDQQPATLIPPILRTALLVLFVLGAMLTAGILVLRSQVRERTAQLQRLNRLYATLSQCNQAIVRCNNQSELLERICRDVVGAGEIKMIWIGMIDDATRTLTPVAAAGDGIAYLQDLRIALDGDGPTSRGPSGIAISEDRPYWCQDFSTDPATLPWQETGKRFGWQASAALPLHLAGQVIGVMNLYADRPGAFDDAAQSLMHEMAQDIDHALERFRLDQVREQMADTLQESEEKYRELTETINDVIWTLDPVTLRFLYVSPSVERLRGYTPEEIMAEPMDAALTPDSAAKVRALLDAHLVDFEAGRRTPEDHTLTEVEQPRRDGSTVWTEVMTNMVRNRRTGRIEIHGVTRDISERKRAEARIEHLAHFDQLTGLPNRSQLKDRFQFALNLEQRRDGRLATLFIDLDHFKDINDSLGHDIGDRLLIDVAHRLTSILRAGDTLSRLGGDEFILLLPDIDADGAARVASKLLEHVAQPLLIDQHELVVTPSIGIAMYPEDGHDMDTLMRNADAAMYQVKRDSRNGFRFFTREMQAHSVRTLTLANALRTAQERGQLSLMYQPQLCLHTDQVIGAEALLRWHHPQLGMVPPAEFIPIAESTGLIVDIGHWVMCEAAAQASRWRRDGLPPLSIAVNLSAVQFRNPRLSDRVAQVLDEAGLPAEALELELTEATTMEDPQKAVLIIDQLSARGVAMSIDDFGTGHSSLSYLKRFRVGRLKIDRSFVRDITEDAEDKAIVAAIIQLANNLGMTTIAEGVETAGQLDFLREQGCDAAQGYFFSRPLSASDFERYLSATLMR</sequence>
<keyword evidence="2" id="KW-0472">Membrane</keyword>
<dbReference type="SUPFAM" id="SSF141868">
    <property type="entry name" value="EAL domain-like"/>
    <property type="match status" value="1"/>
</dbReference>
<feature type="transmembrane region" description="Helical" evidence="2">
    <location>
        <begin position="20"/>
        <end position="38"/>
    </location>
</feature>
<dbReference type="Gene3D" id="3.30.450.20">
    <property type="entry name" value="PAS domain"/>
    <property type="match status" value="1"/>
</dbReference>
<dbReference type="PANTHER" id="PTHR44757:SF2">
    <property type="entry name" value="BIOFILM ARCHITECTURE MAINTENANCE PROTEIN MBAA"/>
    <property type="match status" value="1"/>
</dbReference>
<evidence type="ECO:0000259" key="6">
    <source>
        <dbReference type="PROSITE" id="PS50887"/>
    </source>
</evidence>
<feature type="domain" description="EAL" evidence="5">
    <location>
        <begin position="541"/>
        <end position="795"/>
    </location>
</feature>
<evidence type="ECO:0000256" key="1">
    <source>
        <dbReference type="ARBA" id="ARBA00051114"/>
    </source>
</evidence>
<dbReference type="Gene3D" id="3.20.20.450">
    <property type="entry name" value="EAL domain"/>
    <property type="match status" value="1"/>
</dbReference>
<evidence type="ECO:0000259" key="4">
    <source>
        <dbReference type="PROSITE" id="PS50113"/>
    </source>
</evidence>
<dbReference type="InterPro" id="IPR035919">
    <property type="entry name" value="EAL_sf"/>
</dbReference>
<dbReference type="GO" id="GO:0006355">
    <property type="term" value="P:regulation of DNA-templated transcription"/>
    <property type="evidence" value="ECO:0007669"/>
    <property type="project" value="InterPro"/>
</dbReference>